<feature type="transmembrane region" description="Helical" evidence="5">
    <location>
        <begin position="239"/>
        <end position="262"/>
    </location>
</feature>
<evidence type="ECO:0000256" key="1">
    <source>
        <dbReference type="ARBA" id="ARBA00004651"/>
    </source>
</evidence>
<sequence length="488" mass="49522">MVNVALPAIRAELDTGLAAQQWIVEAYLLTVGALLLVGGSLGDLLGRRRVFAAGLVGFALTSLLCALAPGAAALVAGRALQGVAGALLVPASLAIISSSFPPEQRGSAIGSWSAWTGVAFVLGPLAGGALIDLASWRWIFAINVPLVAICLLLLRWVPQDRPAGSWREVDLPGAILGACALAGPVYALIEQPVAGWGAPRVWAPLCAGVVLGAAFLAWEARTARPMLPLALFRSRNFAVGNLATLAIYGALGIVTFLVTIFLQQVAGYSAVAAGAALLPITVVMWMLSKRFGRLSDSIGPRALMGVGPLVAGAGMLWMAQAGATVDYARDLLPGVLLFGCGLAATVAPLTSTVLGAVDERRAGVASGVNNAVARVAALLAIAALGAVVGARYTAELDDRAAGMRLTAPERGTLTELRARPLAGDAETPALRAVVRESSVAAYAWGVTGGALLMIAGGTIALIGIVNPRSATGDSRAATSAAAASPLAE</sequence>
<dbReference type="Pfam" id="PF07690">
    <property type="entry name" value="MFS_1"/>
    <property type="match status" value="1"/>
</dbReference>
<feature type="transmembrane region" description="Helical" evidence="5">
    <location>
        <begin position="268"/>
        <end position="287"/>
    </location>
</feature>
<dbReference type="PROSITE" id="PS50850">
    <property type="entry name" value="MFS"/>
    <property type="match status" value="1"/>
</dbReference>
<feature type="transmembrane region" description="Helical" evidence="5">
    <location>
        <begin position="50"/>
        <end position="76"/>
    </location>
</feature>
<dbReference type="EMBL" id="CADCVL010000390">
    <property type="protein sequence ID" value="CAA9497050.1"/>
    <property type="molecule type" value="Genomic_DNA"/>
</dbReference>
<reference evidence="7" key="1">
    <citation type="submission" date="2020-02" db="EMBL/GenBank/DDBJ databases">
        <authorList>
            <person name="Meier V. D."/>
        </authorList>
    </citation>
    <scope>NUCLEOTIDE SEQUENCE</scope>
    <source>
        <strain evidence="7">AVDCRST_MAG65</strain>
    </source>
</reference>
<proteinExistence type="predicted"/>
<gene>
    <name evidence="7" type="ORF">AVDCRST_MAG65-2360</name>
</gene>
<evidence type="ECO:0000256" key="4">
    <source>
        <dbReference type="ARBA" id="ARBA00023136"/>
    </source>
</evidence>
<dbReference type="InterPro" id="IPR036259">
    <property type="entry name" value="MFS_trans_sf"/>
</dbReference>
<dbReference type="PANTHER" id="PTHR42718:SF42">
    <property type="entry name" value="EXPORT PROTEIN"/>
    <property type="match status" value="1"/>
</dbReference>
<protein>
    <submittedName>
        <fullName evidence="7">Uncharacterized MFS-type transporter</fullName>
    </submittedName>
</protein>
<dbReference type="Gene3D" id="1.20.1250.20">
    <property type="entry name" value="MFS general substrate transporter like domains"/>
    <property type="match status" value="1"/>
</dbReference>
<dbReference type="CDD" id="cd17321">
    <property type="entry name" value="MFS_MMR_MDR_like"/>
    <property type="match status" value="1"/>
</dbReference>
<dbReference type="InterPro" id="IPR020846">
    <property type="entry name" value="MFS_dom"/>
</dbReference>
<dbReference type="PANTHER" id="PTHR42718">
    <property type="entry name" value="MAJOR FACILITATOR SUPERFAMILY MULTIDRUG TRANSPORTER MFSC"/>
    <property type="match status" value="1"/>
</dbReference>
<keyword evidence="4 5" id="KW-0472">Membrane</keyword>
<feature type="transmembrane region" description="Helical" evidence="5">
    <location>
        <begin position="137"/>
        <end position="157"/>
    </location>
</feature>
<feature type="transmembrane region" description="Helical" evidence="5">
    <location>
        <begin position="201"/>
        <end position="218"/>
    </location>
</feature>
<feature type="transmembrane region" description="Helical" evidence="5">
    <location>
        <begin position="299"/>
        <end position="319"/>
    </location>
</feature>
<evidence type="ECO:0000313" key="7">
    <source>
        <dbReference type="EMBL" id="CAA9497050.1"/>
    </source>
</evidence>
<evidence type="ECO:0000256" key="2">
    <source>
        <dbReference type="ARBA" id="ARBA00022692"/>
    </source>
</evidence>
<feature type="transmembrane region" description="Helical" evidence="5">
    <location>
        <begin position="169"/>
        <end position="189"/>
    </location>
</feature>
<evidence type="ECO:0000256" key="3">
    <source>
        <dbReference type="ARBA" id="ARBA00022989"/>
    </source>
</evidence>
<organism evidence="7">
    <name type="scientific">uncultured Solirubrobacteraceae bacterium</name>
    <dbReference type="NCBI Taxonomy" id="1162706"/>
    <lineage>
        <taxon>Bacteria</taxon>
        <taxon>Bacillati</taxon>
        <taxon>Actinomycetota</taxon>
        <taxon>Thermoleophilia</taxon>
        <taxon>Solirubrobacterales</taxon>
        <taxon>Solirubrobacteraceae</taxon>
        <taxon>environmental samples</taxon>
    </lineage>
</organism>
<dbReference type="InterPro" id="IPR011701">
    <property type="entry name" value="MFS"/>
</dbReference>
<keyword evidence="2 5" id="KW-0812">Transmembrane</keyword>
<name>A0A6J4SMQ3_9ACTN</name>
<feature type="transmembrane region" description="Helical" evidence="5">
    <location>
        <begin position="441"/>
        <end position="465"/>
    </location>
</feature>
<feature type="transmembrane region" description="Helical" evidence="5">
    <location>
        <begin position="20"/>
        <end position="38"/>
    </location>
</feature>
<comment type="subcellular location">
    <subcellularLocation>
        <location evidence="1">Cell membrane</location>
        <topology evidence="1">Multi-pass membrane protein</topology>
    </subcellularLocation>
</comment>
<keyword evidence="3 5" id="KW-1133">Transmembrane helix</keyword>
<feature type="transmembrane region" description="Helical" evidence="5">
    <location>
        <begin position="112"/>
        <end position="131"/>
    </location>
</feature>
<dbReference type="AlphaFoldDB" id="A0A6J4SMQ3"/>
<evidence type="ECO:0000259" key="6">
    <source>
        <dbReference type="PROSITE" id="PS50850"/>
    </source>
</evidence>
<accession>A0A6J4SMQ3</accession>
<feature type="transmembrane region" description="Helical" evidence="5">
    <location>
        <begin position="82"/>
        <end position="100"/>
    </location>
</feature>
<feature type="domain" description="Major facilitator superfamily (MFS) profile" evidence="6">
    <location>
        <begin position="1"/>
        <end position="475"/>
    </location>
</feature>
<dbReference type="GO" id="GO:0005886">
    <property type="term" value="C:plasma membrane"/>
    <property type="evidence" value="ECO:0007669"/>
    <property type="project" value="UniProtKB-SubCell"/>
</dbReference>
<feature type="transmembrane region" description="Helical" evidence="5">
    <location>
        <begin position="331"/>
        <end position="354"/>
    </location>
</feature>
<feature type="transmembrane region" description="Helical" evidence="5">
    <location>
        <begin position="375"/>
        <end position="394"/>
    </location>
</feature>
<dbReference type="SUPFAM" id="SSF103473">
    <property type="entry name" value="MFS general substrate transporter"/>
    <property type="match status" value="1"/>
</dbReference>
<evidence type="ECO:0000256" key="5">
    <source>
        <dbReference type="SAM" id="Phobius"/>
    </source>
</evidence>
<dbReference type="GO" id="GO:0022857">
    <property type="term" value="F:transmembrane transporter activity"/>
    <property type="evidence" value="ECO:0007669"/>
    <property type="project" value="InterPro"/>
</dbReference>
<dbReference type="Gene3D" id="1.20.1720.10">
    <property type="entry name" value="Multidrug resistance protein D"/>
    <property type="match status" value="1"/>
</dbReference>